<dbReference type="Proteomes" id="UP000565468">
    <property type="component" value="Unassembled WGS sequence"/>
</dbReference>
<dbReference type="GO" id="GO:0008236">
    <property type="term" value="F:serine-type peptidase activity"/>
    <property type="evidence" value="ECO:0007669"/>
    <property type="project" value="InterPro"/>
</dbReference>
<dbReference type="PANTHER" id="PTHR48081">
    <property type="entry name" value="AB HYDROLASE SUPERFAMILY PROTEIN C4A8.06C"/>
    <property type="match status" value="1"/>
</dbReference>
<dbReference type="SUPFAM" id="SSF53474">
    <property type="entry name" value="alpha/beta-Hydrolases"/>
    <property type="match status" value="1"/>
</dbReference>
<dbReference type="RefSeq" id="WP_169506566.1">
    <property type="nucleotide sequence ID" value="NZ_JABBPN010000023.1"/>
</dbReference>
<evidence type="ECO:0000313" key="4">
    <source>
        <dbReference type="Proteomes" id="UP000565468"/>
    </source>
</evidence>
<dbReference type="PANTHER" id="PTHR48081:SF3">
    <property type="entry name" value="ALPHA_BETA HYDROLASE FOLD-3 DOMAIN-CONTAINING PROTEIN"/>
    <property type="match status" value="1"/>
</dbReference>
<dbReference type="GO" id="GO:0006508">
    <property type="term" value="P:proteolysis"/>
    <property type="evidence" value="ECO:0007669"/>
    <property type="project" value="InterPro"/>
</dbReference>
<keyword evidence="4" id="KW-1185">Reference proteome</keyword>
<name>A0A848MC33_PAELE</name>
<protein>
    <submittedName>
        <fullName evidence="3">S9 family peptidase</fullName>
    </submittedName>
</protein>
<comment type="caution">
    <text evidence="3">The sequence shown here is derived from an EMBL/GenBank/DDBJ whole genome shotgun (WGS) entry which is preliminary data.</text>
</comment>
<evidence type="ECO:0000259" key="2">
    <source>
        <dbReference type="Pfam" id="PF00326"/>
    </source>
</evidence>
<dbReference type="Gene3D" id="3.40.50.1820">
    <property type="entry name" value="alpha/beta hydrolase"/>
    <property type="match status" value="1"/>
</dbReference>
<dbReference type="EMBL" id="JABBPN010000023">
    <property type="protein sequence ID" value="NMO97789.1"/>
    <property type="molecule type" value="Genomic_DNA"/>
</dbReference>
<sequence length="289" mass="32825">MIFKVTYLSDDLKVIGYLALPSRLTGIHAEYWLTQLKLESSVINAELIACYCDSPKSPADNLDPLPVELPLLVYCRGGIGRVGAVRMDWLQQFAGHGCIVFAPAYRGNEGSEGRDEFGGSDMQDVLNALHWLKRLEWINPERIHFLGFSRGTINAAYAAVHAEKAASLILWGGVSDLALTYEERVDLRRMMKRVIGGTPAKYPERYEKRSPVHYVPLLNCPVLIVHGSKDHQVSIQHAYLMYKRLQEHGKKADMHIYEDLGHHLPLQIHLECITRMFEWISKVTPQPHK</sequence>
<accession>A0A848MC33</accession>
<proteinExistence type="predicted"/>
<dbReference type="InterPro" id="IPR029058">
    <property type="entry name" value="AB_hydrolase_fold"/>
</dbReference>
<dbReference type="AlphaFoldDB" id="A0A848MC33"/>
<evidence type="ECO:0000313" key="3">
    <source>
        <dbReference type="EMBL" id="NMO97789.1"/>
    </source>
</evidence>
<dbReference type="Pfam" id="PF00326">
    <property type="entry name" value="Peptidase_S9"/>
    <property type="match status" value="1"/>
</dbReference>
<keyword evidence="1" id="KW-0378">Hydrolase</keyword>
<gene>
    <name evidence="3" type="ORF">HII30_18665</name>
</gene>
<reference evidence="3 4" key="1">
    <citation type="submission" date="2020-04" db="EMBL/GenBank/DDBJ databases">
        <title>Paenibacillus algicola sp. nov., a novel marine bacterium producing alginate lyase.</title>
        <authorList>
            <person name="Huang H."/>
        </authorList>
    </citation>
    <scope>NUCLEOTIDE SEQUENCE [LARGE SCALE GENOMIC DNA]</scope>
    <source>
        <strain evidence="3 4">L7-75</strain>
    </source>
</reference>
<dbReference type="InterPro" id="IPR001375">
    <property type="entry name" value="Peptidase_S9_cat"/>
</dbReference>
<organism evidence="3 4">
    <name type="scientific">Paenibacillus lemnae</name>
    <dbReference type="NCBI Taxonomy" id="1330551"/>
    <lineage>
        <taxon>Bacteria</taxon>
        <taxon>Bacillati</taxon>
        <taxon>Bacillota</taxon>
        <taxon>Bacilli</taxon>
        <taxon>Bacillales</taxon>
        <taxon>Paenibacillaceae</taxon>
        <taxon>Paenibacillus</taxon>
    </lineage>
</organism>
<dbReference type="InterPro" id="IPR050300">
    <property type="entry name" value="GDXG_lipolytic_enzyme"/>
</dbReference>
<feature type="domain" description="Peptidase S9 prolyl oligopeptidase catalytic" evidence="2">
    <location>
        <begin position="90"/>
        <end position="283"/>
    </location>
</feature>
<evidence type="ECO:0000256" key="1">
    <source>
        <dbReference type="ARBA" id="ARBA00022801"/>
    </source>
</evidence>